<gene>
    <name evidence="9" type="ORF">MTR67_052074</name>
</gene>
<sequence length="296" mass="33789">MGMGCSRELQTSNKTVGPPTVHRWQPWVAPETSKKIAFGSILDTREDVTINRAPIVWEFADVFLEPPMREIEFNINLLLGTQTIYIPPYRIALAELRELTKGSSGQVERLAGATHFSKIDLRSGHHQLRVKTEDISQTALRTRYMHFEFSNGKVVASASRQLKIHEKNYLTHDLKFAAIIFSLKIWHPYLYDHDLTILYHLGMEKVVVDAFSRKYMGSLACIVAKRSKKVASVKVFWRNHPTEEATWESKGKRPMDPDLNIAEVTSKQASWAVMMTKAHLAAREDNLPNMASLKWA</sequence>
<keyword evidence="4" id="KW-0255">Endonuclease</keyword>
<protein>
    <recommendedName>
        <fullName evidence="8">Reverse transcriptase RNase H-like domain-containing protein</fullName>
    </recommendedName>
</protein>
<dbReference type="EMBL" id="CP133623">
    <property type="protein sequence ID" value="WMV58689.1"/>
    <property type="molecule type" value="Genomic_DNA"/>
</dbReference>
<evidence type="ECO:0000259" key="8">
    <source>
        <dbReference type="Pfam" id="PF17917"/>
    </source>
</evidence>
<dbReference type="GO" id="GO:0016787">
    <property type="term" value="F:hydrolase activity"/>
    <property type="evidence" value="ECO:0007669"/>
    <property type="project" value="UniProtKB-KW"/>
</dbReference>
<evidence type="ECO:0000256" key="1">
    <source>
        <dbReference type="ARBA" id="ARBA00022679"/>
    </source>
</evidence>
<proteinExistence type="predicted"/>
<keyword evidence="3" id="KW-0540">Nuclease</keyword>
<dbReference type="Pfam" id="PF17917">
    <property type="entry name" value="RT_RNaseH"/>
    <property type="match status" value="1"/>
</dbReference>
<dbReference type="GO" id="GO:0004519">
    <property type="term" value="F:endonuclease activity"/>
    <property type="evidence" value="ECO:0007669"/>
    <property type="project" value="UniProtKB-KW"/>
</dbReference>
<evidence type="ECO:0000256" key="4">
    <source>
        <dbReference type="ARBA" id="ARBA00022759"/>
    </source>
</evidence>
<reference evidence="9" key="1">
    <citation type="submission" date="2023-08" db="EMBL/GenBank/DDBJ databases">
        <title>A de novo genome assembly of Solanum verrucosum Schlechtendal, a Mexican diploid species geographically isolated from the other diploid A-genome species in potato relatives.</title>
        <authorList>
            <person name="Hosaka K."/>
        </authorList>
    </citation>
    <scope>NUCLEOTIDE SEQUENCE</scope>
    <source>
        <tissue evidence="9">Young leaves</tissue>
    </source>
</reference>
<keyword evidence="6" id="KW-0695">RNA-directed DNA polymerase</keyword>
<dbReference type="InterPro" id="IPR041373">
    <property type="entry name" value="RT_RNaseH"/>
</dbReference>
<keyword evidence="1" id="KW-0808">Transferase</keyword>
<dbReference type="InterPro" id="IPR053134">
    <property type="entry name" value="RNA-dir_DNA_polymerase"/>
</dbReference>
<accession>A0AAF0V7D1</accession>
<dbReference type="SUPFAM" id="SSF56672">
    <property type="entry name" value="DNA/RNA polymerases"/>
    <property type="match status" value="1"/>
</dbReference>
<evidence type="ECO:0000256" key="2">
    <source>
        <dbReference type="ARBA" id="ARBA00022695"/>
    </source>
</evidence>
<dbReference type="GO" id="GO:0003964">
    <property type="term" value="F:RNA-directed DNA polymerase activity"/>
    <property type="evidence" value="ECO:0007669"/>
    <property type="project" value="UniProtKB-KW"/>
</dbReference>
<feature type="region of interest" description="Disordered" evidence="7">
    <location>
        <begin position="1"/>
        <end position="21"/>
    </location>
</feature>
<evidence type="ECO:0000256" key="3">
    <source>
        <dbReference type="ARBA" id="ARBA00022722"/>
    </source>
</evidence>
<dbReference type="Proteomes" id="UP001234989">
    <property type="component" value="Chromosome 12"/>
</dbReference>
<keyword evidence="2" id="KW-0548">Nucleotidyltransferase</keyword>
<dbReference type="Gene3D" id="3.10.10.10">
    <property type="entry name" value="HIV Type 1 Reverse Transcriptase, subunit A, domain 1"/>
    <property type="match status" value="1"/>
</dbReference>
<dbReference type="Gene3D" id="3.30.70.270">
    <property type="match status" value="1"/>
</dbReference>
<evidence type="ECO:0000256" key="7">
    <source>
        <dbReference type="SAM" id="MobiDB-lite"/>
    </source>
</evidence>
<evidence type="ECO:0000313" key="10">
    <source>
        <dbReference type="Proteomes" id="UP001234989"/>
    </source>
</evidence>
<organism evidence="9 10">
    <name type="scientific">Solanum verrucosum</name>
    <dbReference type="NCBI Taxonomy" id="315347"/>
    <lineage>
        <taxon>Eukaryota</taxon>
        <taxon>Viridiplantae</taxon>
        <taxon>Streptophyta</taxon>
        <taxon>Embryophyta</taxon>
        <taxon>Tracheophyta</taxon>
        <taxon>Spermatophyta</taxon>
        <taxon>Magnoliopsida</taxon>
        <taxon>eudicotyledons</taxon>
        <taxon>Gunneridae</taxon>
        <taxon>Pentapetalae</taxon>
        <taxon>asterids</taxon>
        <taxon>lamiids</taxon>
        <taxon>Solanales</taxon>
        <taxon>Solanaceae</taxon>
        <taxon>Solanoideae</taxon>
        <taxon>Solaneae</taxon>
        <taxon>Solanum</taxon>
    </lineage>
</organism>
<keyword evidence="10" id="KW-1185">Reference proteome</keyword>
<feature type="domain" description="Reverse transcriptase RNase H-like" evidence="8">
    <location>
        <begin position="134"/>
        <end position="198"/>
    </location>
</feature>
<evidence type="ECO:0000313" key="9">
    <source>
        <dbReference type="EMBL" id="WMV58689.1"/>
    </source>
</evidence>
<dbReference type="InterPro" id="IPR043128">
    <property type="entry name" value="Rev_trsase/Diguanyl_cyclase"/>
</dbReference>
<dbReference type="AlphaFoldDB" id="A0AAF0V7D1"/>
<keyword evidence="5" id="KW-0378">Hydrolase</keyword>
<dbReference type="PANTHER" id="PTHR24559">
    <property type="entry name" value="TRANSPOSON TY3-I GAG-POL POLYPROTEIN"/>
    <property type="match status" value="1"/>
</dbReference>
<evidence type="ECO:0000256" key="5">
    <source>
        <dbReference type="ARBA" id="ARBA00022801"/>
    </source>
</evidence>
<name>A0AAF0V7D1_SOLVR</name>
<dbReference type="PANTHER" id="PTHR24559:SF444">
    <property type="entry name" value="REVERSE TRANSCRIPTASE DOMAIN-CONTAINING PROTEIN"/>
    <property type="match status" value="1"/>
</dbReference>
<dbReference type="InterPro" id="IPR043502">
    <property type="entry name" value="DNA/RNA_pol_sf"/>
</dbReference>
<evidence type="ECO:0000256" key="6">
    <source>
        <dbReference type="ARBA" id="ARBA00022918"/>
    </source>
</evidence>